<dbReference type="GO" id="GO:0008270">
    <property type="term" value="F:zinc ion binding"/>
    <property type="evidence" value="ECO:0007669"/>
    <property type="project" value="UniProtKB-KW"/>
</dbReference>
<feature type="region of interest" description="Disordered" evidence="11">
    <location>
        <begin position="1356"/>
        <end position="1435"/>
    </location>
</feature>
<evidence type="ECO:0000256" key="11">
    <source>
        <dbReference type="SAM" id="MobiDB-lite"/>
    </source>
</evidence>
<dbReference type="InterPro" id="IPR021109">
    <property type="entry name" value="Peptidase_aspartic_dom_sf"/>
</dbReference>
<evidence type="ECO:0000256" key="3">
    <source>
        <dbReference type="ARBA" id="ARBA00022679"/>
    </source>
</evidence>
<evidence type="ECO:0000256" key="10">
    <source>
        <dbReference type="PROSITE-ProRule" id="PRU00047"/>
    </source>
</evidence>
<evidence type="ECO:0000256" key="12">
    <source>
        <dbReference type="SAM" id="Phobius"/>
    </source>
</evidence>
<feature type="compositionally biased region" description="Pro residues" evidence="11">
    <location>
        <begin position="1933"/>
        <end position="1948"/>
    </location>
</feature>
<dbReference type="GO" id="GO:0005634">
    <property type="term" value="C:nucleus"/>
    <property type="evidence" value="ECO:0007669"/>
    <property type="project" value="UniProtKB-ARBA"/>
</dbReference>
<dbReference type="SUPFAM" id="SSF57756">
    <property type="entry name" value="Retrovirus zinc finger-like domains"/>
    <property type="match status" value="1"/>
</dbReference>
<evidence type="ECO:0000256" key="4">
    <source>
        <dbReference type="ARBA" id="ARBA00022695"/>
    </source>
</evidence>
<dbReference type="Gene3D" id="1.10.340.70">
    <property type="match status" value="2"/>
</dbReference>
<feature type="non-terminal residue" evidence="15">
    <location>
        <position position="1"/>
    </location>
</feature>
<proteinExistence type="predicted"/>
<dbReference type="Pfam" id="PF17921">
    <property type="entry name" value="Integrase_H2C2"/>
    <property type="match status" value="2"/>
</dbReference>
<dbReference type="InterPro" id="IPR001878">
    <property type="entry name" value="Znf_CCHC"/>
</dbReference>
<dbReference type="InterPro" id="IPR036397">
    <property type="entry name" value="RNaseH_sf"/>
</dbReference>
<dbReference type="PANTHER" id="PTHR37984:SF5">
    <property type="entry name" value="PROTEIN NYNRIN-LIKE"/>
    <property type="match status" value="1"/>
</dbReference>
<reference evidence="15" key="1">
    <citation type="submission" date="2022-07" db="EMBL/GenBank/DDBJ databases">
        <title>The genome of Lyophyllum shimeji provides insight into the initial evolution of ectomycorrhizal fungal genome.</title>
        <authorList>
            <person name="Kobayashi Y."/>
            <person name="Shibata T."/>
            <person name="Hirakawa H."/>
            <person name="Shigenobu S."/>
            <person name="Nishiyama T."/>
            <person name="Yamada A."/>
            <person name="Hasebe M."/>
            <person name="Kawaguchi M."/>
        </authorList>
    </citation>
    <scope>NUCLEOTIDE SEQUENCE</scope>
    <source>
        <strain evidence="15">AT787</strain>
    </source>
</reference>
<dbReference type="FunFam" id="3.30.70.270:FF:000020">
    <property type="entry name" value="Transposon Tf2-6 polyprotein-like Protein"/>
    <property type="match status" value="1"/>
</dbReference>
<dbReference type="GO" id="GO:0006397">
    <property type="term" value="P:mRNA processing"/>
    <property type="evidence" value="ECO:0007669"/>
    <property type="project" value="UniProtKB-KW"/>
</dbReference>
<dbReference type="PROSITE" id="PS50158">
    <property type="entry name" value="ZF_CCHC"/>
    <property type="match status" value="1"/>
</dbReference>
<feature type="compositionally biased region" description="Polar residues" evidence="11">
    <location>
        <begin position="85"/>
        <end position="98"/>
    </location>
</feature>
<dbReference type="GO" id="GO:0004519">
    <property type="term" value="F:endonuclease activity"/>
    <property type="evidence" value="ECO:0007669"/>
    <property type="project" value="UniProtKB-KW"/>
</dbReference>
<dbReference type="PROSITE" id="PS50994">
    <property type="entry name" value="INTEGRASE"/>
    <property type="match status" value="2"/>
</dbReference>
<dbReference type="PANTHER" id="PTHR37984">
    <property type="entry name" value="PROTEIN CBG26694"/>
    <property type="match status" value="1"/>
</dbReference>
<dbReference type="GO" id="GO:0016787">
    <property type="term" value="F:hydrolase activity"/>
    <property type="evidence" value="ECO:0007669"/>
    <property type="project" value="UniProtKB-KW"/>
</dbReference>
<feature type="domain" description="Integrase catalytic" evidence="14">
    <location>
        <begin position="3167"/>
        <end position="3333"/>
    </location>
</feature>
<dbReference type="Gene3D" id="2.40.70.10">
    <property type="entry name" value="Acid Proteases"/>
    <property type="match status" value="1"/>
</dbReference>
<evidence type="ECO:0000256" key="7">
    <source>
        <dbReference type="ARBA" id="ARBA00022801"/>
    </source>
</evidence>
<dbReference type="GO" id="GO:0015074">
    <property type="term" value="P:DNA integration"/>
    <property type="evidence" value="ECO:0007669"/>
    <property type="project" value="InterPro"/>
</dbReference>
<feature type="transmembrane region" description="Helical" evidence="12">
    <location>
        <begin position="483"/>
        <end position="504"/>
    </location>
</feature>
<keyword evidence="10" id="KW-0479">Metal-binding</keyword>
<dbReference type="InterPro" id="IPR001584">
    <property type="entry name" value="Integrase_cat-core"/>
</dbReference>
<dbReference type="Pfam" id="PF17917">
    <property type="entry name" value="RT_RNaseH"/>
    <property type="match status" value="2"/>
</dbReference>
<protein>
    <recommendedName>
        <fullName evidence="1">RNA-directed DNA polymerase</fullName>
        <ecNumber evidence="1">2.7.7.49</ecNumber>
    </recommendedName>
</protein>
<evidence type="ECO:0000256" key="1">
    <source>
        <dbReference type="ARBA" id="ARBA00012493"/>
    </source>
</evidence>
<keyword evidence="8" id="KW-0694">RNA-binding</keyword>
<evidence type="ECO:0000256" key="8">
    <source>
        <dbReference type="ARBA" id="ARBA00022884"/>
    </source>
</evidence>
<evidence type="ECO:0000259" key="13">
    <source>
        <dbReference type="PROSITE" id="PS50158"/>
    </source>
</evidence>
<dbReference type="CDD" id="cd00303">
    <property type="entry name" value="retropepsin_like"/>
    <property type="match status" value="1"/>
</dbReference>
<evidence type="ECO:0000259" key="14">
    <source>
        <dbReference type="PROSITE" id="PS50994"/>
    </source>
</evidence>
<dbReference type="InterPro" id="IPR012337">
    <property type="entry name" value="RNaseH-like_sf"/>
</dbReference>
<keyword evidence="12" id="KW-1133">Transmembrane helix</keyword>
<feature type="region of interest" description="Disordered" evidence="11">
    <location>
        <begin position="168"/>
        <end position="187"/>
    </location>
</feature>
<keyword evidence="4" id="KW-0548">Nucleotidyltransferase</keyword>
<evidence type="ECO:0000256" key="2">
    <source>
        <dbReference type="ARBA" id="ARBA00022664"/>
    </source>
</evidence>
<dbReference type="SUPFAM" id="SSF50630">
    <property type="entry name" value="Acid proteases"/>
    <property type="match status" value="1"/>
</dbReference>
<name>A0A9P3Q1X4_LYOSH</name>
<dbReference type="InterPro" id="IPR043502">
    <property type="entry name" value="DNA/RNA_pol_sf"/>
</dbReference>
<feature type="domain" description="Integrase catalytic" evidence="14">
    <location>
        <begin position="972"/>
        <end position="1136"/>
    </location>
</feature>
<evidence type="ECO:0000256" key="5">
    <source>
        <dbReference type="ARBA" id="ARBA00022722"/>
    </source>
</evidence>
<evidence type="ECO:0000256" key="6">
    <source>
        <dbReference type="ARBA" id="ARBA00022759"/>
    </source>
</evidence>
<feature type="transmembrane region" description="Helical" evidence="12">
    <location>
        <begin position="510"/>
        <end position="527"/>
    </location>
</feature>
<dbReference type="Pfam" id="PF03732">
    <property type="entry name" value="Retrotrans_gag"/>
    <property type="match status" value="1"/>
</dbReference>
<feature type="region of interest" description="Disordered" evidence="11">
    <location>
        <begin position="1863"/>
        <end position="1986"/>
    </location>
</feature>
<dbReference type="InterPro" id="IPR043128">
    <property type="entry name" value="Rev_trsase/Diguanyl_cyclase"/>
</dbReference>
<gene>
    <name evidence="15" type="ORF">LshimejAT787_3400010</name>
</gene>
<keyword evidence="5" id="KW-0540">Nuclease</keyword>
<dbReference type="GO" id="GO:0003964">
    <property type="term" value="F:RNA-directed DNA polymerase activity"/>
    <property type="evidence" value="ECO:0007669"/>
    <property type="project" value="UniProtKB-KW"/>
</dbReference>
<feature type="region of interest" description="Disordered" evidence="11">
    <location>
        <begin position="1"/>
        <end position="42"/>
    </location>
</feature>
<dbReference type="EMBL" id="BRPK01000034">
    <property type="protein sequence ID" value="GLB45861.1"/>
    <property type="molecule type" value="Genomic_DNA"/>
</dbReference>
<dbReference type="Gene3D" id="3.30.70.270">
    <property type="match status" value="4"/>
</dbReference>
<dbReference type="Gene3D" id="3.10.10.10">
    <property type="entry name" value="HIV Type 1 Reverse Transcriptase, subunit A, domain 1"/>
    <property type="match status" value="1"/>
</dbReference>
<dbReference type="EC" id="2.7.7.49" evidence="1"/>
<dbReference type="Pfam" id="PF13650">
    <property type="entry name" value="Asp_protease_2"/>
    <property type="match status" value="1"/>
</dbReference>
<keyword evidence="12" id="KW-0472">Membrane</keyword>
<dbReference type="SUPFAM" id="SSF56672">
    <property type="entry name" value="DNA/RNA polymerases"/>
    <property type="match status" value="2"/>
</dbReference>
<keyword evidence="2" id="KW-0507">mRNA processing</keyword>
<accession>A0A9P3Q1X4</accession>
<feature type="compositionally biased region" description="Basic and acidic residues" evidence="11">
    <location>
        <begin position="1147"/>
        <end position="1160"/>
    </location>
</feature>
<dbReference type="Gene3D" id="3.30.420.10">
    <property type="entry name" value="Ribonuclease H-like superfamily/Ribonuclease H"/>
    <property type="match status" value="2"/>
</dbReference>
<keyword evidence="9" id="KW-0695">RNA-directed DNA polymerase</keyword>
<feature type="domain" description="CCHC-type" evidence="13">
    <location>
        <begin position="1738"/>
        <end position="1752"/>
    </location>
</feature>
<feature type="region of interest" description="Disordered" evidence="11">
    <location>
        <begin position="85"/>
        <end position="121"/>
    </location>
</feature>
<keyword evidence="16" id="KW-1185">Reference proteome</keyword>
<dbReference type="InterPro" id="IPR050951">
    <property type="entry name" value="Retrovirus_Pol_polyprotein"/>
</dbReference>
<feature type="compositionally biased region" description="Basic and acidic residues" evidence="11">
    <location>
        <begin position="1897"/>
        <end position="1919"/>
    </location>
</feature>
<evidence type="ECO:0000256" key="9">
    <source>
        <dbReference type="ARBA" id="ARBA00022918"/>
    </source>
</evidence>
<feature type="compositionally biased region" description="Low complexity" evidence="11">
    <location>
        <begin position="1201"/>
        <end position="1220"/>
    </location>
</feature>
<evidence type="ECO:0000313" key="15">
    <source>
        <dbReference type="EMBL" id="GLB45861.1"/>
    </source>
</evidence>
<dbReference type="InterPro" id="IPR036875">
    <property type="entry name" value="Znf_CCHC_sf"/>
</dbReference>
<keyword evidence="10" id="KW-0863">Zinc-finger</keyword>
<feature type="region of interest" description="Disordered" evidence="11">
    <location>
        <begin position="2438"/>
        <end position="2466"/>
    </location>
</feature>
<sequence length="3513" mass="391614">CTRSRRTSGSRPLIPPDSVLSPPASMLTPPDSVLTPPDSSFLHRRTPDSRLIIAPRVPHVTIQFLQGKGSLDLFSLDLPLPASCESTSVQGSPLQQNKSPRRSGKSEISAPRLPRIDISQPSPISPTFFSQYAAGIGRSTPGPCDEPGAGSLVQANDALALRRTARHPYRAPRSRTHRGPTRRCCANPRALGSPLRAVLHARRRSLAPGAPDSFDGEREKGRTFINSCDLYMSLSPDAFPDEQTRINWVRSYMKGGRATRFATRTLRYPNSHGGVPCFGTYAEFRAQFIAEFCPRDEKRKAATTFETSAYHQGSCSVDEYIDEFQDLAEEAQFPDGAQLVFRFRHGLDPRIEAKVANMVDGRPSETRDFSHFTHFAHGPPDFVGGPPDPIRRPPDLDTAQPSAFFGLHIHGRRVSYDPATVRVHAVFQTCSPENAGTSTYKNPLPTVVEEQLLYGLVLTVVVHPIHLTLCVSSSASLSVFAVVKNAVVFVVTTAFVSVFAAFTVCGSSPSSSFVVFAAFVVAVPFVVPCRLRRLRPPSSLPPGPVHGPGPGPVSAVGFRRRSSARHHRLREHRLFLKPEKCEFERTEIEYLGLIISHGTASMDPVKVAGVAEWPVPRNKKEVQSFLGFTNFYRRFIRDFSHHARPLFDLTAKDVAWTWGSGQQDAFDSLKRAITSKPVLIFPDDDRPFRVEADSSDFATGAVLSQQLPEDEKWHPVAFYSKSLNAVERNYEIHDKEMLAIIRALEEWQHFLEGARHKVEIYTDHKNLQYFLTAKKLNRRQARWSLYLANFDFVLHHRPGRSMGKPDALSRRPDHGDGSADNADIVLLKPEFFAVRALQGLIAASEEDKILRDIRRGNREGAQEDVVAKATAALKSARSGVRSVRSAEWSEDQGVLMFRGRIYVPNIPELRRRIVEQHHDSRVAGHPGRWKTLELVSRSYWWPQRSRYIGSYTSTCDLCQRTKVRRQIPMGQLHPLPIPEGRWSVVSVDFIVELPEAHGYDAVMVVVDSVGKRAHFIPTHTTCTAMGAANLYRKHVWKLHGLPDAFVSDRGPQFVAEFTRELYRLLGIKLSTSTAYHPQSDGQTERVNQELEQYLRVFCNERQDDWDDLLPEAEFQYNNHVHSATKALGAETRDFSHFTHFAHGPPDFVRRPPDPVRRPPDLDTAPPSAFFGLHIHGRRVSYDPATFTQYTSHFASHPPRRSPSLPSLKTRLSSSSQLPSSPSSPPSPFAARLRRRPSSSSPPSSLRFPSSFLAAFVVCGLRRHFLLDPYTDPYPDPSPPSDSGGPFPFLSNSTLAKSGSTPSTPDSVFVLITYPLSVCLGTFQTPLILLSVKIVCVLHADDPQHVIILEPTARDLKSRRQTPALTIRLRPKKGNPNRPEITPENIPLPESRPSSPTEEDPLPFPPPSDESQSLSLPPETPKRLRTPGIFASPGPLTPLFETPAFTERRSTTPPISTPSVASPLIQSPPLSPMAHNPIMPARGHPTAPTFSTNGPELLRFFEDLEFLFSDCNIADDQMKKRYTVRYVDVATNDLWTNLDEYANTRTYAEWKTAVVALYPGTSQDRRYTMADLDLLVGERNRLRIYSVDDLAAFHRTFLTITSFLISRQRFTERERDQQYKRAFRDEFWNQIQRRLEILFPNHDLDTPYSMANIKASAEYLLQAGIIRMAPPAAPATPGSAPGVLNVSPGHTSAAAPGSGVSVKTEEFSLLIEKLTQTIDRLNSPSSGGSGGRPPRPRDCAMCGQTGHLIGECPAVEQYRQEGKCRRNAEGRVVLPSGAFVPSTIRGRYLKDRFDEWHRQNPGNIAAGRLSANTNAGQMMLEVMQLRDVTAEGPSTAERIEALECEILALRKEKQVFDGVEIPRRKPFSKSTPALVKPAAAHAEPPRSTPPVDEPIVASDRESQTSDKGKGKRVEFADPPRSKTPPPSSVTATDPPSPPAPVPTSAPAPAKPASRQPPVHPFSGIPENRYVPPTSRNLGAVDKNKSADGPAYRTVAPIVDTTKSGAIFGRCLDSQFREAVTPKRTTGLASVIKEVDEDVAVEELEALPLAPAPDPPAGALVLEDPYEMYLKTLKPGEYPERLTVAKESHSLRAINLFMDDQEDIEAIVDSGCQIVAMSEEVCHDLGIQYDPTIVLNMQSANGTVDSSLGLARNVPCSVGPVTLYLQIHVIRNPAYDVLLGRPFDIVTCSNVKTYADDHTVITITDPNTGAVVSIPTFPRGRRRRMIGIHGDVALVITYDSRFDSASASAFARLPPTDTPSDTTSDDPGLSHLYLCASRLFATLAPQNSFLASIPTTPLDPVCFFGLPNSSLPSTSTHFSSVSDFASDPVSATSPVSQPSSAILSYTIPKTDTYSSNHFTYTTYSSSRSLPTLPSASFPALPPASRWPSGFFPTDDPDTDGLVTVNQVKVKGVQVKKKYKPVARKVRSVVAGTPENFHIKREIKGDPLADMPALDPNPHPSPLLDDTPRNAWSTERRLRLERLRARTLPRRLLPSRRHSGRSPHSVDRAQHPHSPGIYNEVCDIIRGKLAAGVYEPSNSSYRSRWFCVLKKNGKLRIVHSLEPLNRVTIRHSGVTPFPDHVAEQFAGRVCGAMLDLYIGYDERLIAAGSRDLTTFQTPFGALRLVTLPMGWTNSVPVFHDDVTYILQPEIPDHTLPYIDDVAIKGPEHWYLTADGTPETIPENPGIRRAIWEFFQDVNRIVQRMKYSGGTFSGHKLSLCVERFKVLGHVCTPQGRVPDDSRLDLLKNWGPCATISELRAFLGTVGVLRIFVRNFAHRAHHLVKLTRKGVPFEFGPDQVAAQRDIVHALEEAQPLVPIQYDSSDPVILAVDTSYIAVGFFLCQADADNRKLRRYNRFGSITLNERESRFSQPKLELYGLFRAMQALRLYIIGIRNLVVEVDARYIKGMLANPDIQPSASINRWIVAILMFHFELVHVKGTFHGPDGLSCRPRQPGDPDPEPEAVSDFEDWVDRMHGFMHIIQPLRRTHPPLTVQILATAQISSEEESSGTPVPAEPRLHNTDEAQLTDPEAGHPELTYADVPRSPAALVEEHRVELVRQWHADLKRPAGLSDSDYAAFVRYATQFFLDGPRLWRRHRQGAHQLVVRQESRIGILRSVHDGLGHRRFFATRAMLLERFWWPHVHADIVWFVRTCHICQIQQTGKVLIPPTVATPAPLFAKVYIDTMHMPSSHGYAYIVQGRCSLAHWPEWRALRKENHKTIGEWLFEDIICHWGGLREIVTDNGPAFIKAVAYLTKKYHINFIRISGYNSRANGLVERPHFDVRQALFKAVDGVERRWFTGAYSVFWSERVTIRKRMGCSPYYAATGTHPLLPFDITEATYLQPPPDSVLSSTDLIARRAVALQKRSEDLTKLHSDVYAACKKAALRFELQHAWTIRNFNFKPGSLVLMRNTKIEKYLNRKMRPRYIGPLIVVSRNKGGAYIICELDGSVLHRPVAAFRLLPYFARRSIPFPITAIDIDTNRLRELEETNLLDDDSFPDISAGDEPGPGLDSGESDSD</sequence>
<dbReference type="OrthoDB" id="3252634at2759"/>
<keyword evidence="7" id="KW-0378">Hydrolase</keyword>
<dbReference type="SUPFAM" id="SSF53098">
    <property type="entry name" value="Ribonuclease H-like"/>
    <property type="match status" value="2"/>
</dbReference>
<feature type="region of interest" description="Disordered" evidence="11">
    <location>
        <begin position="3488"/>
        <end position="3513"/>
    </location>
</feature>
<feature type="region of interest" description="Disordered" evidence="11">
    <location>
        <begin position="2486"/>
        <end position="2510"/>
    </location>
</feature>
<keyword evidence="10" id="KW-0862">Zinc</keyword>
<evidence type="ECO:0000313" key="16">
    <source>
        <dbReference type="Proteomes" id="UP001063166"/>
    </source>
</evidence>
<comment type="caution">
    <text evidence="15">The sequence shown here is derived from an EMBL/GenBank/DDBJ whole genome shotgun (WGS) entry which is preliminary data.</text>
</comment>
<keyword evidence="12" id="KW-0812">Transmembrane</keyword>
<dbReference type="CDD" id="cd09274">
    <property type="entry name" value="RNase_HI_RT_Ty3"/>
    <property type="match status" value="1"/>
</dbReference>
<keyword evidence="3" id="KW-0808">Transferase</keyword>
<feature type="compositionally biased region" description="Basic residues" evidence="11">
    <location>
        <begin position="168"/>
        <end position="181"/>
    </location>
</feature>
<feature type="region of interest" description="Disordered" evidence="11">
    <location>
        <begin position="1141"/>
        <end position="1164"/>
    </location>
</feature>
<dbReference type="InterPro" id="IPR041373">
    <property type="entry name" value="RT_RNaseH"/>
</dbReference>
<dbReference type="FunFam" id="3.30.420.10:FF:000032">
    <property type="entry name" value="Retrovirus-related Pol polyprotein from transposon 297-like Protein"/>
    <property type="match status" value="1"/>
</dbReference>
<feature type="region of interest" description="Disordered" evidence="11">
    <location>
        <begin position="1191"/>
        <end position="1245"/>
    </location>
</feature>
<dbReference type="InterPro" id="IPR005162">
    <property type="entry name" value="Retrotrans_gag_dom"/>
</dbReference>
<dbReference type="CDD" id="cd01647">
    <property type="entry name" value="RT_LTR"/>
    <property type="match status" value="1"/>
</dbReference>
<organism evidence="15 16">
    <name type="scientific">Lyophyllum shimeji</name>
    <name type="common">Hon-shimeji</name>
    <name type="synonym">Tricholoma shimeji</name>
    <dbReference type="NCBI Taxonomy" id="47721"/>
    <lineage>
        <taxon>Eukaryota</taxon>
        <taxon>Fungi</taxon>
        <taxon>Dikarya</taxon>
        <taxon>Basidiomycota</taxon>
        <taxon>Agaricomycotina</taxon>
        <taxon>Agaricomycetes</taxon>
        <taxon>Agaricomycetidae</taxon>
        <taxon>Agaricales</taxon>
        <taxon>Tricholomatineae</taxon>
        <taxon>Lyophyllaceae</taxon>
        <taxon>Lyophyllum</taxon>
    </lineage>
</organism>
<dbReference type="GO" id="GO:0003723">
    <property type="term" value="F:RNA binding"/>
    <property type="evidence" value="ECO:0007669"/>
    <property type="project" value="UniProtKB-KW"/>
</dbReference>
<feature type="compositionally biased region" description="Basic residues" evidence="11">
    <location>
        <begin position="2486"/>
        <end position="2498"/>
    </location>
</feature>
<dbReference type="Proteomes" id="UP001063166">
    <property type="component" value="Unassembled WGS sequence"/>
</dbReference>
<dbReference type="InterPro" id="IPR041588">
    <property type="entry name" value="Integrase_H2C2"/>
</dbReference>
<keyword evidence="6" id="KW-0255">Endonuclease</keyword>